<reference evidence="2" key="1">
    <citation type="submission" date="2019-12" db="EMBL/GenBank/DDBJ databases">
        <authorList>
            <person name="Scholes J."/>
        </authorList>
    </citation>
    <scope>NUCLEOTIDE SEQUENCE</scope>
</reference>
<evidence type="ECO:0000256" key="1">
    <source>
        <dbReference type="SAM" id="MobiDB-lite"/>
    </source>
</evidence>
<evidence type="ECO:0000313" key="3">
    <source>
        <dbReference type="Proteomes" id="UP001153555"/>
    </source>
</evidence>
<accession>A0A9N7NS31</accession>
<dbReference type="Proteomes" id="UP001153555">
    <property type="component" value="Unassembled WGS sequence"/>
</dbReference>
<dbReference type="PANTHER" id="PTHR33671:SF1">
    <property type="entry name" value="DUF688 FAMILY PROTEIN"/>
    <property type="match status" value="1"/>
</dbReference>
<feature type="region of interest" description="Disordered" evidence="1">
    <location>
        <begin position="1"/>
        <end position="38"/>
    </location>
</feature>
<name>A0A9N7NS31_STRHE</name>
<organism evidence="2 3">
    <name type="scientific">Striga hermonthica</name>
    <name type="common">Purple witchweed</name>
    <name type="synonym">Buchnera hermonthica</name>
    <dbReference type="NCBI Taxonomy" id="68872"/>
    <lineage>
        <taxon>Eukaryota</taxon>
        <taxon>Viridiplantae</taxon>
        <taxon>Streptophyta</taxon>
        <taxon>Embryophyta</taxon>
        <taxon>Tracheophyta</taxon>
        <taxon>Spermatophyta</taxon>
        <taxon>Magnoliopsida</taxon>
        <taxon>eudicotyledons</taxon>
        <taxon>Gunneridae</taxon>
        <taxon>Pentapetalae</taxon>
        <taxon>asterids</taxon>
        <taxon>lamiids</taxon>
        <taxon>Lamiales</taxon>
        <taxon>Orobanchaceae</taxon>
        <taxon>Buchnereae</taxon>
        <taxon>Striga</taxon>
    </lineage>
</organism>
<gene>
    <name evidence="2" type="ORF">SHERM_03015</name>
</gene>
<feature type="compositionally biased region" description="Pro residues" evidence="1">
    <location>
        <begin position="73"/>
        <end position="88"/>
    </location>
</feature>
<dbReference type="AlphaFoldDB" id="A0A9N7NS31"/>
<sequence>MEQNKKQILHGECPGKLDLNVPPLSTRRPLSITTDNNMPTWQEYSNAGNMVPFSWERIPGEPKDKDVNDDIALPPPPKPPPWWRPPPLSDDEKKCSRNEGFSDAIDLFSLAESTYDDHVEVGCKKTTKDRSSSDMPSFIIERFLLDAQALAEASVINNKFPFSSSPDYIYHHSSDYFSRGSHSHHSPKGCGLGSIFPWRMKPKPCRVGSPVCDTIIGNNQRKSR</sequence>
<dbReference type="OrthoDB" id="767768at2759"/>
<feature type="region of interest" description="Disordered" evidence="1">
    <location>
        <begin position="56"/>
        <end position="95"/>
    </location>
</feature>
<evidence type="ECO:0000313" key="2">
    <source>
        <dbReference type="EMBL" id="CAA0835864.1"/>
    </source>
</evidence>
<proteinExistence type="predicted"/>
<comment type="caution">
    <text evidence="2">The sequence shown here is derived from an EMBL/GenBank/DDBJ whole genome shotgun (WGS) entry which is preliminary data.</text>
</comment>
<dbReference type="PANTHER" id="PTHR33671">
    <property type="entry name" value="N-METHYLTRANSFERASE, PUTATIVE (DUF688)-RELATED"/>
    <property type="match status" value="1"/>
</dbReference>
<dbReference type="EMBL" id="CACSLK010030180">
    <property type="protein sequence ID" value="CAA0835864.1"/>
    <property type="molecule type" value="Genomic_DNA"/>
</dbReference>
<protein>
    <submittedName>
        <fullName evidence="2">Uncharacterized protein</fullName>
    </submittedName>
</protein>
<keyword evidence="3" id="KW-1185">Reference proteome</keyword>
<feature type="compositionally biased region" description="Basic and acidic residues" evidence="1">
    <location>
        <begin position="58"/>
        <end position="68"/>
    </location>
</feature>